<evidence type="ECO:0000313" key="4">
    <source>
        <dbReference type="Proteomes" id="UP000654257"/>
    </source>
</evidence>
<dbReference type="AlphaFoldDB" id="A0A917FW40"/>
<gene>
    <name evidence="3" type="ORF">GCM10007304_21310</name>
</gene>
<dbReference type="InterPro" id="IPR006016">
    <property type="entry name" value="UspA"/>
</dbReference>
<sequence>MIVVGYTPDVYGAAALEHGIAEARVRGTSLKVLNVTKGDALADPHFADSGEVGELRGALDNSGLEFVLDQSVVSDLVEALLEAMEDDAADLLVIGIRHRSPVGKLLMGSTAQRVLLDCPKPVLAVKPLK</sequence>
<name>A0A917FW40_9NOCA</name>
<evidence type="ECO:0000259" key="2">
    <source>
        <dbReference type="Pfam" id="PF00582"/>
    </source>
</evidence>
<dbReference type="PANTHER" id="PTHR46268:SF6">
    <property type="entry name" value="UNIVERSAL STRESS PROTEIN UP12"/>
    <property type="match status" value="1"/>
</dbReference>
<dbReference type="Gene3D" id="3.40.50.620">
    <property type="entry name" value="HUPs"/>
    <property type="match status" value="1"/>
</dbReference>
<evidence type="ECO:0000313" key="3">
    <source>
        <dbReference type="EMBL" id="GGG06989.1"/>
    </source>
</evidence>
<protein>
    <submittedName>
        <fullName evidence="3">Universal stress protein</fullName>
    </submittedName>
</protein>
<reference evidence="3" key="2">
    <citation type="submission" date="2020-09" db="EMBL/GenBank/DDBJ databases">
        <authorList>
            <person name="Sun Q."/>
            <person name="Sedlacek I."/>
        </authorList>
    </citation>
    <scope>NUCLEOTIDE SEQUENCE</scope>
    <source>
        <strain evidence="3">CCM 7905</strain>
    </source>
</reference>
<reference evidence="3" key="1">
    <citation type="journal article" date="2014" name="Int. J. Syst. Evol. Microbiol.">
        <title>Complete genome sequence of Corynebacterium casei LMG S-19264T (=DSM 44701T), isolated from a smear-ripened cheese.</title>
        <authorList>
            <consortium name="US DOE Joint Genome Institute (JGI-PGF)"/>
            <person name="Walter F."/>
            <person name="Albersmeier A."/>
            <person name="Kalinowski J."/>
            <person name="Ruckert C."/>
        </authorList>
    </citation>
    <scope>NUCLEOTIDE SEQUENCE</scope>
    <source>
        <strain evidence="3">CCM 7905</strain>
    </source>
</reference>
<comment type="similarity">
    <text evidence="1">Belongs to the universal stress protein A family.</text>
</comment>
<accession>A0A917FW40</accession>
<dbReference type="InterPro" id="IPR014729">
    <property type="entry name" value="Rossmann-like_a/b/a_fold"/>
</dbReference>
<dbReference type="Proteomes" id="UP000654257">
    <property type="component" value="Unassembled WGS sequence"/>
</dbReference>
<dbReference type="SUPFAM" id="SSF52402">
    <property type="entry name" value="Adenine nucleotide alpha hydrolases-like"/>
    <property type="match status" value="1"/>
</dbReference>
<dbReference type="RefSeq" id="WP_188544756.1">
    <property type="nucleotide sequence ID" value="NZ_BMCU01000002.1"/>
</dbReference>
<dbReference type="EMBL" id="BMCU01000002">
    <property type="protein sequence ID" value="GGG06989.1"/>
    <property type="molecule type" value="Genomic_DNA"/>
</dbReference>
<dbReference type="PANTHER" id="PTHR46268">
    <property type="entry name" value="STRESS RESPONSE PROTEIN NHAX"/>
    <property type="match status" value="1"/>
</dbReference>
<dbReference type="InterPro" id="IPR006015">
    <property type="entry name" value="Universal_stress_UspA"/>
</dbReference>
<keyword evidence="4" id="KW-1185">Reference proteome</keyword>
<feature type="domain" description="UspA" evidence="2">
    <location>
        <begin position="2"/>
        <end position="126"/>
    </location>
</feature>
<comment type="caution">
    <text evidence="3">The sequence shown here is derived from an EMBL/GenBank/DDBJ whole genome shotgun (WGS) entry which is preliminary data.</text>
</comment>
<dbReference type="PRINTS" id="PR01438">
    <property type="entry name" value="UNVRSLSTRESS"/>
</dbReference>
<organism evidence="3 4">
    <name type="scientific">Rhodococcoides trifolii</name>
    <dbReference type="NCBI Taxonomy" id="908250"/>
    <lineage>
        <taxon>Bacteria</taxon>
        <taxon>Bacillati</taxon>
        <taxon>Actinomycetota</taxon>
        <taxon>Actinomycetes</taxon>
        <taxon>Mycobacteriales</taxon>
        <taxon>Nocardiaceae</taxon>
        <taxon>Rhodococcoides</taxon>
    </lineage>
</organism>
<dbReference type="CDD" id="cd00293">
    <property type="entry name" value="USP-like"/>
    <property type="match status" value="1"/>
</dbReference>
<proteinExistence type="inferred from homology"/>
<evidence type="ECO:0000256" key="1">
    <source>
        <dbReference type="ARBA" id="ARBA00008791"/>
    </source>
</evidence>
<dbReference type="Pfam" id="PF00582">
    <property type="entry name" value="Usp"/>
    <property type="match status" value="1"/>
</dbReference>